<sequence>MRSAGGNAPTAICPSCGYSKLLLKEATCLSCGKRGCERCLFMFGSFQANPSVDVVPQRVCSWSCFDGWASAMTAQGYSPVPWGPNWTFRGIVIQPQYVPRLRALAEQQRVNLQLQHAKNLVAAERFEDAAKIYESLGMWKDAGDVRRTGKRTVVTQVQVDVNSLIDQMRRGGLTSSYTCPACHSPIQITAQTDVGSLRHCQHCGSVIQTTDLVEFLSRVVGYR</sequence>
<organism evidence="1">
    <name type="scientific">uncultured euryarchaeote Rifle_16ft_4_minimus_37884</name>
    <dbReference type="NCBI Taxonomy" id="1665196"/>
    <lineage>
        <taxon>Archaea</taxon>
        <taxon>Methanobacteriati</taxon>
        <taxon>Methanobacteriota</taxon>
        <taxon>environmental samples</taxon>
    </lineage>
</organism>
<proteinExistence type="predicted"/>
<dbReference type="AlphaFoldDB" id="A0A0H4T9J2"/>
<evidence type="ECO:0008006" key="2">
    <source>
        <dbReference type="Google" id="ProtNLM"/>
    </source>
</evidence>
<protein>
    <recommendedName>
        <fullName evidence="2">TFIIB-type domain-containing protein</fullName>
    </recommendedName>
</protein>
<name>A0A0H4T9J2_9EURY</name>
<reference evidence="1" key="1">
    <citation type="journal article" date="2015" name="ISME J.">
        <title>Aquifer environment selects for microbial species cohorts in sediment and groundwater.</title>
        <authorList>
            <person name="Hug L.A."/>
            <person name="Thomas B.C."/>
            <person name="Brown C.T."/>
            <person name="Frischkorn K.R."/>
            <person name="Williams K.H."/>
            <person name="Tringe S.G."/>
            <person name="Banfield J.F."/>
        </authorList>
    </citation>
    <scope>NUCLEOTIDE SEQUENCE</scope>
</reference>
<evidence type="ECO:0000313" key="1">
    <source>
        <dbReference type="EMBL" id="AKQ03152.1"/>
    </source>
</evidence>
<dbReference type="EMBL" id="KT007008">
    <property type="protein sequence ID" value="AKQ03152.1"/>
    <property type="molecule type" value="Genomic_DNA"/>
</dbReference>
<accession>A0A0H4T9J2</accession>